<keyword evidence="3" id="KW-0813">Transport</keyword>
<feature type="non-terminal residue" evidence="22">
    <location>
        <position position="65"/>
    </location>
</feature>
<comment type="catalytic activity">
    <reaction evidence="14">
        <text>D-glucose(out) + 2 Na(+)(out) = D-glucose(in) + 2 Na(+)(in)</text>
        <dbReference type="Rhea" id="RHEA:70495"/>
        <dbReference type="ChEBI" id="CHEBI:4167"/>
        <dbReference type="ChEBI" id="CHEBI:29101"/>
    </reaction>
</comment>
<keyword evidence="5" id="KW-0812">Transmembrane</keyword>
<evidence type="ECO:0000256" key="9">
    <source>
        <dbReference type="ARBA" id="ARBA00023053"/>
    </source>
</evidence>
<dbReference type="InterPro" id="IPR001734">
    <property type="entry name" value="Na/solute_symporter"/>
</dbReference>
<gene>
    <name evidence="22" type="ORF">M9458_006978</name>
</gene>
<proteinExistence type="inferred from homology"/>
<evidence type="ECO:0000256" key="10">
    <source>
        <dbReference type="ARBA" id="ARBA00023065"/>
    </source>
</evidence>
<dbReference type="EMBL" id="JAMKFB020000003">
    <property type="protein sequence ID" value="KAL0198438.1"/>
    <property type="molecule type" value="Genomic_DNA"/>
</dbReference>
<feature type="non-terminal residue" evidence="22">
    <location>
        <position position="1"/>
    </location>
</feature>
<evidence type="ECO:0000256" key="17">
    <source>
        <dbReference type="ARBA" id="ARBA00039861"/>
    </source>
</evidence>
<keyword evidence="11" id="KW-0472">Membrane</keyword>
<dbReference type="Pfam" id="PF00474">
    <property type="entry name" value="SSF"/>
    <property type="match status" value="1"/>
</dbReference>
<accession>A0ABD0RKP8</accession>
<comment type="catalytic activity">
    <reaction evidence="16">
        <text>D-xylose(out) + 2 Na(+)(out) = D-xylose(in) + 2 Na(+)(in)</text>
        <dbReference type="Rhea" id="RHEA:73367"/>
        <dbReference type="ChEBI" id="CHEBI:29101"/>
        <dbReference type="ChEBI" id="CHEBI:53455"/>
    </reaction>
</comment>
<dbReference type="GO" id="GO:0016324">
    <property type="term" value="C:apical plasma membrane"/>
    <property type="evidence" value="ECO:0007669"/>
    <property type="project" value="UniProtKB-SubCell"/>
</dbReference>
<dbReference type="InterPro" id="IPR038377">
    <property type="entry name" value="Na/Glc_symporter_sf"/>
</dbReference>
<evidence type="ECO:0000256" key="14">
    <source>
        <dbReference type="ARBA" id="ARBA00036672"/>
    </source>
</evidence>
<evidence type="ECO:0000256" key="13">
    <source>
        <dbReference type="ARBA" id="ARBA00036654"/>
    </source>
</evidence>
<keyword evidence="10" id="KW-0406">Ion transport</keyword>
<sequence length="65" mass="7300">VGGFQAVLDKYPQAIPSIRVPNTTCGIPREDAFHIFRHPVTSDLPWPGVILGMSIPSMWYWCSDQ</sequence>
<comment type="similarity">
    <text evidence="2 21">Belongs to the sodium:solute symporter (SSF) (TC 2.A.21) family.</text>
</comment>
<evidence type="ECO:0000256" key="19">
    <source>
        <dbReference type="ARBA" id="ARBA00043206"/>
    </source>
</evidence>
<evidence type="ECO:0000256" key="4">
    <source>
        <dbReference type="ARBA" id="ARBA00022475"/>
    </source>
</evidence>
<evidence type="ECO:0000256" key="11">
    <source>
        <dbReference type="ARBA" id="ARBA00023136"/>
    </source>
</evidence>
<keyword evidence="23" id="KW-1185">Reference proteome</keyword>
<dbReference type="PANTHER" id="PTHR11819:SF171">
    <property type="entry name" value="SODIUM_MYO-INOSITOL COTRANSPORTER 2"/>
    <property type="match status" value="1"/>
</dbReference>
<name>A0ABD0RKP8_CIRMR</name>
<protein>
    <recommendedName>
        <fullName evidence="17">Sodium/myo-inositol cotransporter 2</fullName>
    </recommendedName>
    <alternativeName>
        <fullName evidence="19">Sodium/myo-inositol transporter 2</fullName>
    </alternativeName>
    <alternativeName>
        <fullName evidence="18">Solute carrier family 5 member 11</fullName>
    </alternativeName>
</protein>
<dbReference type="GO" id="GO:0015293">
    <property type="term" value="F:symporter activity"/>
    <property type="evidence" value="ECO:0007669"/>
    <property type="project" value="UniProtKB-KW"/>
</dbReference>
<dbReference type="GO" id="GO:0006814">
    <property type="term" value="P:sodium ion transport"/>
    <property type="evidence" value="ECO:0007669"/>
    <property type="project" value="UniProtKB-KW"/>
</dbReference>
<reference evidence="22 23" key="1">
    <citation type="submission" date="2024-05" db="EMBL/GenBank/DDBJ databases">
        <title>Genome sequencing and assembly of Indian major carp, Cirrhinus mrigala (Hamilton, 1822).</title>
        <authorList>
            <person name="Mohindra V."/>
            <person name="Chowdhury L.M."/>
            <person name="Lal K."/>
            <person name="Jena J.K."/>
        </authorList>
    </citation>
    <scope>NUCLEOTIDE SEQUENCE [LARGE SCALE GENOMIC DNA]</scope>
    <source>
        <strain evidence="22">CM1030</strain>
        <tissue evidence="22">Blood</tissue>
    </source>
</reference>
<evidence type="ECO:0000256" key="16">
    <source>
        <dbReference type="ARBA" id="ARBA00036976"/>
    </source>
</evidence>
<comment type="caution">
    <text evidence="22">The sequence shown here is derived from an EMBL/GenBank/DDBJ whole genome shotgun (WGS) entry which is preliminary data.</text>
</comment>
<dbReference type="PANTHER" id="PTHR11819">
    <property type="entry name" value="SOLUTE CARRIER FAMILY 5"/>
    <property type="match status" value="1"/>
</dbReference>
<evidence type="ECO:0000256" key="15">
    <source>
        <dbReference type="ARBA" id="ARBA00036849"/>
    </source>
</evidence>
<keyword evidence="8" id="KW-1133">Transmembrane helix</keyword>
<dbReference type="GO" id="GO:0006915">
    <property type="term" value="P:apoptotic process"/>
    <property type="evidence" value="ECO:0007669"/>
    <property type="project" value="UniProtKB-KW"/>
</dbReference>
<evidence type="ECO:0000313" key="22">
    <source>
        <dbReference type="EMBL" id="KAL0198438.1"/>
    </source>
</evidence>
<keyword evidence="4" id="KW-1003">Cell membrane</keyword>
<evidence type="ECO:0000256" key="3">
    <source>
        <dbReference type="ARBA" id="ARBA00022448"/>
    </source>
</evidence>
<keyword evidence="12" id="KW-0739">Sodium transport</keyword>
<evidence type="ECO:0000256" key="1">
    <source>
        <dbReference type="ARBA" id="ARBA00004424"/>
    </source>
</evidence>
<evidence type="ECO:0000313" key="23">
    <source>
        <dbReference type="Proteomes" id="UP001529510"/>
    </source>
</evidence>
<dbReference type="Proteomes" id="UP001529510">
    <property type="component" value="Unassembled WGS sequence"/>
</dbReference>
<keyword evidence="7" id="KW-0769">Symport</keyword>
<evidence type="ECO:0000256" key="5">
    <source>
        <dbReference type="ARBA" id="ARBA00022692"/>
    </source>
</evidence>
<evidence type="ECO:0000256" key="2">
    <source>
        <dbReference type="ARBA" id="ARBA00006434"/>
    </source>
</evidence>
<evidence type="ECO:0000256" key="12">
    <source>
        <dbReference type="ARBA" id="ARBA00023201"/>
    </source>
</evidence>
<evidence type="ECO:0000256" key="7">
    <source>
        <dbReference type="ARBA" id="ARBA00022847"/>
    </source>
</evidence>
<evidence type="ECO:0000256" key="20">
    <source>
        <dbReference type="ARBA" id="ARBA00045715"/>
    </source>
</evidence>
<dbReference type="Gene3D" id="1.20.1730.10">
    <property type="entry name" value="Sodium/glucose cotransporter"/>
    <property type="match status" value="1"/>
</dbReference>
<comment type="catalytic activity">
    <reaction evidence="13">
        <text>myo-inositol(out) + 2 Na(+)(out) = myo-inositol(in) + 2 Na(+)(in)</text>
        <dbReference type="Rhea" id="RHEA:72987"/>
        <dbReference type="ChEBI" id="CHEBI:17268"/>
        <dbReference type="ChEBI" id="CHEBI:29101"/>
    </reaction>
</comment>
<comment type="subcellular location">
    <subcellularLocation>
        <location evidence="1">Apical cell membrane</location>
        <topology evidence="1">Multi-pass membrane protein</topology>
    </subcellularLocation>
</comment>
<evidence type="ECO:0000256" key="6">
    <source>
        <dbReference type="ARBA" id="ARBA00022703"/>
    </source>
</evidence>
<evidence type="ECO:0000256" key="21">
    <source>
        <dbReference type="RuleBase" id="RU362091"/>
    </source>
</evidence>
<keyword evidence="9" id="KW-0915">Sodium</keyword>
<comment type="function">
    <text evidence="20">Involved in the sodium-dependent cotransport of myo-inositol (MI) with a Na(+):MI stoichiometry of 2:1. Exclusively responsible for apical MI transport and absorption in intestine. Can also transport D-chiro-inositol (DCI) but not L-fucose. Exhibits stereospecific cotransport of both D-glucose and D-xylose. May induce apoptosis through the TNF-alpha, PDCD1 pathway. May play a role in the regulation of MI concentration in serum, involving reabsorption in at least the proximal tubule of the kidney.</text>
</comment>
<comment type="catalytic activity">
    <reaction evidence="15">
        <text>1D-chiro-inositol(out) + 2 Na(+)(out) = 1D-chiro-inositol(in) + 2 Na(+)(in)</text>
        <dbReference type="Rhea" id="RHEA:73315"/>
        <dbReference type="ChEBI" id="CHEBI:27372"/>
        <dbReference type="ChEBI" id="CHEBI:29101"/>
    </reaction>
</comment>
<keyword evidence="6" id="KW-0053">Apoptosis</keyword>
<evidence type="ECO:0000256" key="8">
    <source>
        <dbReference type="ARBA" id="ARBA00022989"/>
    </source>
</evidence>
<dbReference type="AlphaFoldDB" id="A0ABD0RKP8"/>
<evidence type="ECO:0000256" key="18">
    <source>
        <dbReference type="ARBA" id="ARBA00042834"/>
    </source>
</evidence>
<organism evidence="22 23">
    <name type="scientific">Cirrhinus mrigala</name>
    <name type="common">Mrigala</name>
    <dbReference type="NCBI Taxonomy" id="683832"/>
    <lineage>
        <taxon>Eukaryota</taxon>
        <taxon>Metazoa</taxon>
        <taxon>Chordata</taxon>
        <taxon>Craniata</taxon>
        <taxon>Vertebrata</taxon>
        <taxon>Euteleostomi</taxon>
        <taxon>Actinopterygii</taxon>
        <taxon>Neopterygii</taxon>
        <taxon>Teleostei</taxon>
        <taxon>Ostariophysi</taxon>
        <taxon>Cypriniformes</taxon>
        <taxon>Cyprinidae</taxon>
        <taxon>Labeoninae</taxon>
        <taxon>Labeonini</taxon>
        <taxon>Cirrhinus</taxon>
    </lineage>
</organism>